<dbReference type="RefSeq" id="WP_184733116.1">
    <property type="nucleotide sequence ID" value="NZ_BMRW01000003.1"/>
</dbReference>
<dbReference type="EC" id="3.4.23.43" evidence="5"/>
<dbReference type="Gene3D" id="1.20.120.1220">
    <property type="match status" value="1"/>
</dbReference>
<dbReference type="InterPro" id="IPR014032">
    <property type="entry name" value="Peptidase_A24A_bac"/>
</dbReference>
<evidence type="ECO:0000256" key="3">
    <source>
        <dbReference type="SAM" id="Phobius"/>
    </source>
</evidence>
<gene>
    <name evidence="5" type="ORF">FHS38_002121</name>
</gene>
<dbReference type="GO" id="GO:0008168">
    <property type="term" value="F:methyltransferase activity"/>
    <property type="evidence" value="ECO:0007669"/>
    <property type="project" value="UniProtKB-KW"/>
</dbReference>
<dbReference type="PANTHER" id="PTHR30487:SF0">
    <property type="entry name" value="PREPILIN LEADER PEPTIDASE_N-METHYLTRANSFERASE-RELATED"/>
    <property type="match status" value="1"/>
</dbReference>
<dbReference type="InterPro" id="IPR050882">
    <property type="entry name" value="Prepilin_peptidase/N-MTase"/>
</dbReference>
<feature type="domain" description="Prepilin type IV endopeptidase peptidase" evidence="4">
    <location>
        <begin position="96"/>
        <end position="199"/>
    </location>
</feature>
<keyword evidence="3" id="KW-0812">Transmembrane</keyword>
<feature type="transmembrane region" description="Helical" evidence="3">
    <location>
        <begin position="141"/>
        <end position="161"/>
    </location>
</feature>
<dbReference type="EC" id="2.1.1.-" evidence="5"/>
<evidence type="ECO:0000256" key="2">
    <source>
        <dbReference type="RuleBase" id="RU003793"/>
    </source>
</evidence>
<keyword evidence="5" id="KW-0489">Methyltransferase</keyword>
<evidence type="ECO:0000313" key="6">
    <source>
        <dbReference type="Proteomes" id="UP000556436"/>
    </source>
</evidence>
<feature type="transmembrane region" description="Helical" evidence="3">
    <location>
        <begin position="115"/>
        <end position="134"/>
    </location>
</feature>
<dbReference type="GO" id="GO:0032259">
    <property type="term" value="P:methylation"/>
    <property type="evidence" value="ECO:0007669"/>
    <property type="project" value="UniProtKB-KW"/>
</dbReference>
<dbReference type="GO" id="GO:0006465">
    <property type="term" value="P:signal peptide processing"/>
    <property type="evidence" value="ECO:0007669"/>
    <property type="project" value="TreeGrafter"/>
</dbReference>
<dbReference type="EMBL" id="JACHJG010000003">
    <property type="protein sequence ID" value="MBB4886092.1"/>
    <property type="molecule type" value="Genomic_DNA"/>
</dbReference>
<keyword evidence="3" id="KW-0472">Membrane</keyword>
<keyword evidence="5" id="KW-0808">Transferase</keyword>
<dbReference type="InterPro" id="IPR000045">
    <property type="entry name" value="Prepilin_IV_endopep_pep"/>
</dbReference>
<dbReference type="Pfam" id="PF01478">
    <property type="entry name" value="Peptidase_A24"/>
    <property type="match status" value="1"/>
</dbReference>
<evidence type="ECO:0000259" key="4">
    <source>
        <dbReference type="Pfam" id="PF01478"/>
    </source>
</evidence>
<comment type="similarity">
    <text evidence="1 2">Belongs to the peptidase A24 family.</text>
</comment>
<dbReference type="Proteomes" id="UP000556436">
    <property type="component" value="Unassembled WGS sequence"/>
</dbReference>
<evidence type="ECO:0000256" key="1">
    <source>
        <dbReference type="ARBA" id="ARBA00005801"/>
    </source>
</evidence>
<dbReference type="PANTHER" id="PTHR30487">
    <property type="entry name" value="TYPE 4 PREPILIN-LIKE PROTEINS LEADER PEPTIDE-PROCESSING ENZYME"/>
    <property type="match status" value="1"/>
</dbReference>
<proteinExistence type="inferred from homology"/>
<dbReference type="AlphaFoldDB" id="A0A7W7L9L8"/>
<sequence>MYSLLIVAAAVFGFVAGLLVPRARYRLSVEPEEEWRSAGPCGHAVGGWIGRARCAVCEGGYGVGALPSAASTALVCASLAAVVGMRPELVVWLAAAPMAVLLAGVDVSVRRLPDVLTLPLAAGVAVLLGVAALIPGAAGSWWGSLWGGLAMGGGYFGLFLVHPGGMGFGDAKLAVGLGCVLGWYGWTVLLLGAFAGLLLGSLYGVALLVMRRARRGEALAFGPFMIVGAWLGVLIGGATSG</sequence>
<dbReference type="GO" id="GO:0005886">
    <property type="term" value="C:plasma membrane"/>
    <property type="evidence" value="ECO:0007669"/>
    <property type="project" value="TreeGrafter"/>
</dbReference>
<keyword evidence="5" id="KW-0378">Hydrolase</keyword>
<reference evidence="5 6" key="1">
    <citation type="submission" date="2020-08" db="EMBL/GenBank/DDBJ databases">
        <title>Genomic Encyclopedia of Type Strains, Phase III (KMG-III): the genomes of soil and plant-associated and newly described type strains.</title>
        <authorList>
            <person name="Whitman W."/>
        </authorList>
    </citation>
    <scope>NUCLEOTIDE SEQUENCE [LARGE SCALE GENOMIC DNA]</scope>
    <source>
        <strain evidence="5 6">CECT 3265</strain>
    </source>
</reference>
<feature type="transmembrane region" description="Helical" evidence="3">
    <location>
        <begin position="218"/>
        <end position="238"/>
    </location>
</feature>
<organism evidence="5 6">
    <name type="scientific">Streptomyces netropsis</name>
    <name type="common">Streptoverticillium netropsis</name>
    <dbReference type="NCBI Taxonomy" id="55404"/>
    <lineage>
        <taxon>Bacteria</taxon>
        <taxon>Bacillati</taxon>
        <taxon>Actinomycetota</taxon>
        <taxon>Actinomycetes</taxon>
        <taxon>Kitasatosporales</taxon>
        <taxon>Streptomycetaceae</taxon>
        <taxon>Streptomyces</taxon>
    </lineage>
</organism>
<feature type="transmembrane region" description="Helical" evidence="3">
    <location>
        <begin position="181"/>
        <end position="206"/>
    </location>
</feature>
<evidence type="ECO:0000313" key="5">
    <source>
        <dbReference type="EMBL" id="MBB4886092.1"/>
    </source>
</evidence>
<feature type="transmembrane region" description="Helical" evidence="3">
    <location>
        <begin position="89"/>
        <end position="109"/>
    </location>
</feature>
<keyword evidence="6" id="KW-1185">Reference proteome</keyword>
<keyword evidence="3" id="KW-1133">Transmembrane helix</keyword>
<comment type="caution">
    <text evidence="5">The sequence shown here is derived from an EMBL/GenBank/DDBJ whole genome shotgun (WGS) entry which is preliminary data.</text>
</comment>
<dbReference type="PRINTS" id="PR00864">
    <property type="entry name" value="PREPILNPTASE"/>
</dbReference>
<protein>
    <submittedName>
        <fullName evidence="5">Leader peptidase (Prepilin peptidase)/N-methyltransferase</fullName>
        <ecNumber evidence="5">2.1.1.-</ecNumber>
        <ecNumber evidence="5">3.4.23.43</ecNumber>
    </submittedName>
</protein>
<dbReference type="GO" id="GO:0004190">
    <property type="term" value="F:aspartic-type endopeptidase activity"/>
    <property type="evidence" value="ECO:0007669"/>
    <property type="project" value="UniProtKB-EC"/>
</dbReference>
<name>A0A7W7L9L8_STRNE</name>
<feature type="transmembrane region" description="Helical" evidence="3">
    <location>
        <begin position="61"/>
        <end position="82"/>
    </location>
</feature>
<accession>A0A7W7L9L8</accession>